<dbReference type="AlphaFoldDB" id="A0A5K1JEJ7"/>
<evidence type="ECO:0000313" key="1">
    <source>
        <dbReference type="EMBL" id="VWM01981.1"/>
    </source>
</evidence>
<dbReference type="EMBL" id="CABWIH010000054">
    <property type="protein sequence ID" value="VWM01981.1"/>
    <property type="molecule type" value="Genomic_DNA"/>
</dbReference>
<sequence length="107" mass="12033">MKFVGYKVTRSDGVTYPSISAAARANRIAETTMKRYVRSGRKSCNGFSFSVSENQTCQGREHLSEPAVCPMCGRNTYNVTGFCQYCYRDVRALNRKEDAYRAASVYA</sequence>
<dbReference type="Proteomes" id="UP000330807">
    <property type="component" value="Unassembled WGS sequence"/>
</dbReference>
<gene>
    <name evidence="1" type="ORF">LMKDKBCB_02238</name>
</gene>
<dbReference type="RefSeq" id="WP_156064145.1">
    <property type="nucleotide sequence ID" value="NZ_CABWIH010000054.1"/>
</dbReference>
<evidence type="ECO:0000313" key="2">
    <source>
        <dbReference type="Proteomes" id="UP000330807"/>
    </source>
</evidence>
<accession>A0A5K1JEJ7</accession>
<organism evidence="1 2">
    <name type="scientific">Collinsella aerofaciens</name>
    <dbReference type="NCBI Taxonomy" id="74426"/>
    <lineage>
        <taxon>Bacteria</taxon>
        <taxon>Bacillati</taxon>
        <taxon>Actinomycetota</taxon>
        <taxon>Coriobacteriia</taxon>
        <taxon>Coriobacteriales</taxon>
        <taxon>Coriobacteriaceae</taxon>
        <taxon>Collinsella</taxon>
    </lineage>
</organism>
<protein>
    <submittedName>
        <fullName evidence="1">Uncharacterized protein</fullName>
    </submittedName>
</protein>
<proteinExistence type="predicted"/>
<name>A0A5K1JEJ7_9ACTN</name>
<reference evidence="1 2" key="1">
    <citation type="submission" date="2019-10" db="EMBL/GenBank/DDBJ databases">
        <authorList>
            <person name="Wolf R A."/>
        </authorList>
    </citation>
    <scope>NUCLEOTIDE SEQUENCE [LARGE SCALE GENOMIC DNA]</scope>
    <source>
        <strain evidence="1">Collinsella_aerofaciens_AK_138A</strain>
    </source>
</reference>